<dbReference type="EMBL" id="JBEDUW010000002">
    <property type="protein sequence ID" value="KAK9943434.1"/>
    <property type="molecule type" value="Genomic_DNA"/>
</dbReference>
<name>A0AAW1Y3C7_RUBAR</name>
<keyword evidence="2" id="KW-1133">Transmembrane helix</keyword>
<protein>
    <submittedName>
        <fullName evidence="3">Uncharacterized protein</fullName>
    </submittedName>
</protein>
<feature type="transmembrane region" description="Helical" evidence="2">
    <location>
        <begin position="64"/>
        <end position="82"/>
    </location>
</feature>
<keyword evidence="2" id="KW-0812">Transmembrane</keyword>
<dbReference type="Proteomes" id="UP001457282">
    <property type="component" value="Unassembled WGS sequence"/>
</dbReference>
<evidence type="ECO:0000313" key="3">
    <source>
        <dbReference type="EMBL" id="KAK9943434.1"/>
    </source>
</evidence>
<sequence length="83" mass="9354">MEAAAACSGQEEVRQSCGLGLEGCKAARDWRRRLGTARRRRRSGLGTGDGSDAMRARRRSRRRCLRTPWVVMMLAVLADFWAE</sequence>
<accession>A0AAW1Y3C7</accession>
<feature type="region of interest" description="Disordered" evidence="1">
    <location>
        <begin position="35"/>
        <end position="58"/>
    </location>
</feature>
<keyword evidence="4" id="KW-1185">Reference proteome</keyword>
<dbReference type="AlphaFoldDB" id="A0AAW1Y3C7"/>
<keyword evidence="2" id="KW-0472">Membrane</keyword>
<evidence type="ECO:0000313" key="4">
    <source>
        <dbReference type="Proteomes" id="UP001457282"/>
    </source>
</evidence>
<evidence type="ECO:0000256" key="2">
    <source>
        <dbReference type="SAM" id="Phobius"/>
    </source>
</evidence>
<reference evidence="3 4" key="1">
    <citation type="journal article" date="2023" name="G3 (Bethesda)">
        <title>A chromosome-length genome assembly and annotation of blackberry (Rubus argutus, cv. 'Hillquist').</title>
        <authorList>
            <person name="Bruna T."/>
            <person name="Aryal R."/>
            <person name="Dudchenko O."/>
            <person name="Sargent D.J."/>
            <person name="Mead D."/>
            <person name="Buti M."/>
            <person name="Cavallini A."/>
            <person name="Hytonen T."/>
            <person name="Andres J."/>
            <person name="Pham M."/>
            <person name="Weisz D."/>
            <person name="Mascagni F."/>
            <person name="Usai G."/>
            <person name="Natali L."/>
            <person name="Bassil N."/>
            <person name="Fernandez G.E."/>
            <person name="Lomsadze A."/>
            <person name="Armour M."/>
            <person name="Olukolu B."/>
            <person name="Poorten T."/>
            <person name="Britton C."/>
            <person name="Davik J."/>
            <person name="Ashrafi H."/>
            <person name="Aiden E.L."/>
            <person name="Borodovsky M."/>
            <person name="Worthington M."/>
        </authorList>
    </citation>
    <scope>NUCLEOTIDE SEQUENCE [LARGE SCALE GENOMIC DNA]</scope>
    <source>
        <strain evidence="3">PI 553951</strain>
    </source>
</reference>
<evidence type="ECO:0000256" key="1">
    <source>
        <dbReference type="SAM" id="MobiDB-lite"/>
    </source>
</evidence>
<proteinExistence type="predicted"/>
<comment type="caution">
    <text evidence="3">The sequence shown here is derived from an EMBL/GenBank/DDBJ whole genome shotgun (WGS) entry which is preliminary data.</text>
</comment>
<organism evidence="3 4">
    <name type="scientific">Rubus argutus</name>
    <name type="common">Southern blackberry</name>
    <dbReference type="NCBI Taxonomy" id="59490"/>
    <lineage>
        <taxon>Eukaryota</taxon>
        <taxon>Viridiplantae</taxon>
        <taxon>Streptophyta</taxon>
        <taxon>Embryophyta</taxon>
        <taxon>Tracheophyta</taxon>
        <taxon>Spermatophyta</taxon>
        <taxon>Magnoliopsida</taxon>
        <taxon>eudicotyledons</taxon>
        <taxon>Gunneridae</taxon>
        <taxon>Pentapetalae</taxon>
        <taxon>rosids</taxon>
        <taxon>fabids</taxon>
        <taxon>Rosales</taxon>
        <taxon>Rosaceae</taxon>
        <taxon>Rosoideae</taxon>
        <taxon>Rosoideae incertae sedis</taxon>
        <taxon>Rubus</taxon>
    </lineage>
</organism>
<gene>
    <name evidence="3" type="ORF">M0R45_009041</name>
</gene>